<dbReference type="EC" id="2.1.1.171" evidence="3"/>
<dbReference type="EMBL" id="RHHS01000039">
    <property type="protein sequence ID" value="RNB54597.1"/>
    <property type="molecule type" value="Genomic_DNA"/>
</dbReference>
<organism evidence="3 4">
    <name type="scientific">Brevibacillus gelatini</name>
    <dbReference type="NCBI Taxonomy" id="1655277"/>
    <lineage>
        <taxon>Bacteria</taxon>
        <taxon>Bacillati</taxon>
        <taxon>Bacillota</taxon>
        <taxon>Bacilli</taxon>
        <taxon>Bacillales</taxon>
        <taxon>Paenibacillaceae</taxon>
        <taxon>Brevibacillus</taxon>
    </lineage>
</organism>
<dbReference type="PANTHER" id="PTHR43542">
    <property type="entry name" value="METHYLTRANSFERASE"/>
    <property type="match status" value="1"/>
</dbReference>
<dbReference type="PIRSF" id="PIRSF004553">
    <property type="entry name" value="CHP00095"/>
    <property type="match status" value="1"/>
</dbReference>
<reference evidence="3 4" key="1">
    <citation type="submission" date="2018-10" db="EMBL/GenBank/DDBJ databases">
        <title>Phylogenomics of Brevibacillus.</title>
        <authorList>
            <person name="Dunlap C."/>
        </authorList>
    </citation>
    <scope>NUCLEOTIDE SEQUENCE [LARGE SCALE GENOMIC DNA]</scope>
    <source>
        <strain evidence="3 4">DSM 100115</strain>
    </source>
</reference>
<keyword evidence="4" id="KW-1185">Reference proteome</keyword>
<dbReference type="NCBIfam" id="TIGR00095">
    <property type="entry name" value="16S rRNA (guanine(966)-N(2))-methyltransferase RsmD"/>
    <property type="match status" value="1"/>
</dbReference>
<dbReference type="CDD" id="cd02440">
    <property type="entry name" value="AdoMet_MTases"/>
    <property type="match status" value="1"/>
</dbReference>
<sequence length="190" mass="20913">MRVIAGEHRGRKLAAVPGVGTRPTTDKVKESIFNMIGPYFDGGWALDLYAGTGSLGIEALSRGADKAVFVERDAKAFSVVKQNVSTCRLDEYAELYRMDAERAIRQLAKRGQPFDLVFLDPPYAKQKIVEEIGQLQSLGLLADGAWIVAEHDSKDSFPDAIGDCVKDREATYGDTAVTLYYYDPQAKEEG</sequence>
<dbReference type="Pfam" id="PF03602">
    <property type="entry name" value="Cons_hypoth95"/>
    <property type="match status" value="1"/>
</dbReference>
<accession>A0A3M8AVE5</accession>
<dbReference type="InterPro" id="IPR002052">
    <property type="entry name" value="DNA_methylase_N6_adenine_CS"/>
</dbReference>
<dbReference type="SUPFAM" id="SSF53335">
    <property type="entry name" value="S-adenosyl-L-methionine-dependent methyltransferases"/>
    <property type="match status" value="1"/>
</dbReference>
<keyword evidence="1 3" id="KW-0489">Methyltransferase</keyword>
<gene>
    <name evidence="3" type="primary">rsmD</name>
    <name evidence="3" type="ORF">EDM57_16270</name>
</gene>
<dbReference type="Gene3D" id="3.40.50.150">
    <property type="entry name" value="Vaccinia Virus protein VP39"/>
    <property type="match status" value="1"/>
</dbReference>
<dbReference type="PANTHER" id="PTHR43542:SF1">
    <property type="entry name" value="METHYLTRANSFERASE"/>
    <property type="match status" value="1"/>
</dbReference>
<name>A0A3M8AVE5_9BACL</name>
<evidence type="ECO:0000256" key="2">
    <source>
        <dbReference type="ARBA" id="ARBA00022679"/>
    </source>
</evidence>
<dbReference type="RefSeq" id="WP_122905740.1">
    <property type="nucleotide sequence ID" value="NZ_RHHS01000039.1"/>
</dbReference>
<dbReference type="AlphaFoldDB" id="A0A3M8AVE5"/>
<dbReference type="GO" id="GO:0052913">
    <property type="term" value="F:16S rRNA (guanine(966)-N(2))-methyltransferase activity"/>
    <property type="evidence" value="ECO:0007669"/>
    <property type="project" value="UniProtKB-EC"/>
</dbReference>
<dbReference type="InterPro" id="IPR004398">
    <property type="entry name" value="RNA_MeTrfase_RsmD"/>
</dbReference>
<dbReference type="Proteomes" id="UP000268829">
    <property type="component" value="Unassembled WGS sequence"/>
</dbReference>
<comment type="caution">
    <text evidence="3">The sequence shown here is derived from an EMBL/GenBank/DDBJ whole genome shotgun (WGS) entry which is preliminary data.</text>
</comment>
<evidence type="ECO:0000256" key="1">
    <source>
        <dbReference type="ARBA" id="ARBA00022603"/>
    </source>
</evidence>
<evidence type="ECO:0000313" key="3">
    <source>
        <dbReference type="EMBL" id="RNB54597.1"/>
    </source>
</evidence>
<dbReference type="OrthoDB" id="9803017at2"/>
<dbReference type="PROSITE" id="PS00092">
    <property type="entry name" value="N6_MTASE"/>
    <property type="match status" value="1"/>
</dbReference>
<keyword evidence="2 3" id="KW-0808">Transferase</keyword>
<dbReference type="GO" id="GO:0003676">
    <property type="term" value="F:nucleic acid binding"/>
    <property type="evidence" value="ECO:0007669"/>
    <property type="project" value="InterPro"/>
</dbReference>
<proteinExistence type="predicted"/>
<dbReference type="InterPro" id="IPR029063">
    <property type="entry name" value="SAM-dependent_MTases_sf"/>
</dbReference>
<protein>
    <submittedName>
        <fullName evidence="3">16S rRNA (Guanine(966)-N(2))-methyltransferase RsmD</fullName>
        <ecNumber evidence="3">2.1.1.171</ecNumber>
    </submittedName>
</protein>
<evidence type="ECO:0000313" key="4">
    <source>
        <dbReference type="Proteomes" id="UP000268829"/>
    </source>
</evidence>